<accession>A0ABQ6W6Y9</accession>
<keyword evidence="1" id="KW-0472">Membrane</keyword>
<evidence type="ECO:0000256" key="1">
    <source>
        <dbReference type="SAM" id="Phobius"/>
    </source>
</evidence>
<organism evidence="2 3">
    <name type="scientific">Aspergillus pseudocaelatus</name>
    <dbReference type="NCBI Taxonomy" id="1825620"/>
    <lineage>
        <taxon>Eukaryota</taxon>
        <taxon>Fungi</taxon>
        <taxon>Dikarya</taxon>
        <taxon>Ascomycota</taxon>
        <taxon>Pezizomycotina</taxon>
        <taxon>Eurotiomycetes</taxon>
        <taxon>Eurotiomycetidae</taxon>
        <taxon>Eurotiales</taxon>
        <taxon>Aspergillaceae</taxon>
        <taxon>Aspergillus</taxon>
        <taxon>Aspergillus subgen. Circumdati</taxon>
    </lineage>
</organism>
<protein>
    <submittedName>
        <fullName evidence="2">Uncharacterized protein</fullName>
    </submittedName>
</protein>
<proteinExistence type="predicted"/>
<keyword evidence="1" id="KW-0812">Transmembrane</keyword>
<gene>
    <name evidence="2" type="ORF">BDV36DRAFT_270214</name>
</gene>
<evidence type="ECO:0000313" key="3">
    <source>
        <dbReference type="Proteomes" id="UP000325395"/>
    </source>
</evidence>
<keyword evidence="1" id="KW-1133">Transmembrane helix</keyword>
<name>A0ABQ6W6Y9_9EURO</name>
<sequence length="86" mass="10126">MRLLFREKGKRRHMPKWAYNCLRNVLCLVEMLFTHLLCDIGTLVLMLWCLEYSTAGSFNQTDPHDKIDCSWNLFPFEAETAVGWIS</sequence>
<dbReference type="Proteomes" id="UP000325395">
    <property type="component" value="Unassembled WGS sequence"/>
</dbReference>
<keyword evidence="3" id="KW-1185">Reference proteome</keyword>
<dbReference type="EMBL" id="ML735821">
    <property type="protein sequence ID" value="KAE8412888.1"/>
    <property type="molecule type" value="Genomic_DNA"/>
</dbReference>
<evidence type="ECO:0000313" key="2">
    <source>
        <dbReference type="EMBL" id="KAE8412888.1"/>
    </source>
</evidence>
<reference evidence="2 3" key="1">
    <citation type="submission" date="2019-04" db="EMBL/GenBank/DDBJ databases">
        <authorList>
            <consortium name="DOE Joint Genome Institute"/>
            <person name="Mondo S."/>
            <person name="Kjaerbolling I."/>
            <person name="Vesth T."/>
            <person name="Frisvad J.C."/>
            <person name="Nybo J.L."/>
            <person name="Theobald S."/>
            <person name="Kildgaard S."/>
            <person name="Isbrandt T."/>
            <person name="Kuo A."/>
            <person name="Sato A."/>
            <person name="Lyhne E.K."/>
            <person name="Kogle M.E."/>
            <person name="Wiebenga A."/>
            <person name="Kun R.S."/>
            <person name="Lubbers R.J."/>
            <person name="Makela M.R."/>
            <person name="Barry K."/>
            <person name="Chovatia M."/>
            <person name="Clum A."/>
            <person name="Daum C."/>
            <person name="Haridas S."/>
            <person name="He G."/>
            <person name="LaButti K."/>
            <person name="Lipzen A."/>
            <person name="Riley R."/>
            <person name="Salamov A."/>
            <person name="Simmons B.A."/>
            <person name="Magnuson J.K."/>
            <person name="Henrissat B."/>
            <person name="Mortensen U.H."/>
            <person name="Larsen T.O."/>
            <person name="Devries R.P."/>
            <person name="Grigoriev I.V."/>
            <person name="Machida M."/>
            <person name="Baker S.E."/>
            <person name="Andersen M.R."/>
            <person name="Cantor M.N."/>
            <person name="Hua S.X."/>
        </authorList>
    </citation>
    <scope>NUCLEOTIDE SEQUENCE [LARGE SCALE GENOMIC DNA]</scope>
    <source>
        <strain evidence="2 3">CBS 117616</strain>
    </source>
</reference>
<feature type="transmembrane region" description="Helical" evidence="1">
    <location>
        <begin position="21"/>
        <end position="48"/>
    </location>
</feature>